<organism evidence="1 2">
    <name type="scientific">Sphagnum jensenii</name>
    <dbReference type="NCBI Taxonomy" id="128206"/>
    <lineage>
        <taxon>Eukaryota</taxon>
        <taxon>Viridiplantae</taxon>
        <taxon>Streptophyta</taxon>
        <taxon>Embryophyta</taxon>
        <taxon>Bryophyta</taxon>
        <taxon>Sphagnophytina</taxon>
        <taxon>Sphagnopsida</taxon>
        <taxon>Sphagnales</taxon>
        <taxon>Sphagnaceae</taxon>
        <taxon>Sphagnum</taxon>
    </lineage>
</organism>
<dbReference type="EMBL" id="OZ020103">
    <property type="protein sequence ID" value="CAK9277075.1"/>
    <property type="molecule type" value="Genomic_DNA"/>
</dbReference>
<dbReference type="Proteomes" id="UP001497444">
    <property type="component" value="Chromosome 8"/>
</dbReference>
<keyword evidence="2" id="KW-1185">Reference proteome</keyword>
<evidence type="ECO:0000313" key="2">
    <source>
        <dbReference type="Proteomes" id="UP001497444"/>
    </source>
</evidence>
<sequence>MRHAGLLIRHQHARIFFSPAAARVRLDVESRSGTDFGSWDAGNSASSRDTLNLTWLRLDSRGLEKDYTRSAHRPSARSENLSRQQHLRAQTWIKNVGDSFRLECWKFCVL</sequence>
<evidence type="ECO:0000313" key="1">
    <source>
        <dbReference type="EMBL" id="CAK9277075.1"/>
    </source>
</evidence>
<name>A0ABP0XHK7_9BRYO</name>
<reference evidence="1" key="1">
    <citation type="submission" date="2024-02" db="EMBL/GenBank/DDBJ databases">
        <authorList>
            <consortium name="ELIXIR-Norway"/>
            <consortium name="Elixir Norway"/>
        </authorList>
    </citation>
    <scope>NUCLEOTIDE SEQUENCE</scope>
</reference>
<gene>
    <name evidence="1" type="ORF">CSSPJE1EN1_LOCUS22553</name>
</gene>
<proteinExistence type="predicted"/>
<accession>A0ABP0XHK7</accession>
<protein>
    <submittedName>
        <fullName evidence="1">Uncharacterized protein</fullName>
    </submittedName>
</protein>